<protein>
    <recommendedName>
        <fullName evidence="2">Histidine kinase/HSP90-like ATPase domain-containing protein</fullName>
    </recommendedName>
</protein>
<comment type="caution">
    <text evidence="3">The sequence shown here is derived from an EMBL/GenBank/DDBJ whole genome shotgun (WGS) entry which is preliminary data.</text>
</comment>
<dbReference type="GO" id="GO:0004674">
    <property type="term" value="F:protein serine/threonine kinase activity"/>
    <property type="evidence" value="ECO:0007669"/>
    <property type="project" value="UniProtKB-KW"/>
</dbReference>
<dbReference type="InterPro" id="IPR036890">
    <property type="entry name" value="HATPase_C_sf"/>
</dbReference>
<keyword evidence="4" id="KW-1185">Reference proteome</keyword>
<organism evidence="3 4">
    <name type="scientific">Thermobifida cellulosilytica TB100</name>
    <dbReference type="NCBI Taxonomy" id="665004"/>
    <lineage>
        <taxon>Bacteria</taxon>
        <taxon>Bacillati</taxon>
        <taxon>Actinomycetota</taxon>
        <taxon>Actinomycetes</taxon>
        <taxon>Streptosporangiales</taxon>
        <taxon>Nocardiopsidaceae</taxon>
        <taxon>Thermobifida</taxon>
    </lineage>
</organism>
<dbReference type="PATRIC" id="fig|665004.4.peg.1683"/>
<keyword evidence="1" id="KW-0808">Transferase</keyword>
<name>A0A147KKD3_THECS</name>
<proteinExistence type="predicted"/>
<dbReference type="CDD" id="cd16936">
    <property type="entry name" value="HATPase_RsbW-like"/>
    <property type="match status" value="1"/>
</dbReference>
<evidence type="ECO:0000313" key="3">
    <source>
        <dbReference type="EMBL" id="KUP97747.1"/>
    </source>
</evidence>
<dbReference type="RefSeq" id="WP_068755098.1">
    <property type="nucleotide sequence ID" value="NZ_KQ950181.1"/>
</dbReference>
<accession>A0A147KKD3</accession>
<evidence type="ECO:0000256" key="1">
    <source>
        <dbReference type="ARBA" id="ARBA00022527"/>
    </source>
</evidence>
<dbReference type="AlphaFoldDB" id="A0A147KKD3"/>
<evidence type="ECO:0000259" key="2">
    <source>
        <dbReference type="Pfam" id="PF13581"/>
    </source>
</evidence>
<keyword evidence="1" id="KW-0418">Kinase</keyword>
<dbReference type="OrthoDB" id="3430553at2"/>
<sequence length="139" mass="15198">MSAKVFPGLPDSVAAARAFVVGYLRDSAEDVPEEAVERAELIVSELATNAVHHTRSGDPGGSYEVRVGVERRALRAEVRTAQPRAHTVPHVVFTADNPLRESGRGMFLVNLLATRWGTLAAPVQGVYFVLRWPDARLRP</sequence>
<dbReference type="Proteomes" id="UP000074382">
    <property type="component" value="Unassembled WGS sequence"/>
</dbReference>
<dbReference type="PANTHER" id="PTHR35526">
    <property type="entry name" value="ANTI-SIGMA-F FACTOR RSBW-RELATED"/>
    <property type="match status" value="1"/>
</dbReference>
<dbReference type="InterPro" id="IPR003594">
    <property type="entry name" value="HATPase_dom"/>
</dbReference>
<dbReference type="Pfam" id="PF13581">
    <property type="entry name" value="HATPase_c_2"/>
    <property type="match status" value="1"/>
</dbReference>
<dbReference type="PANTHER" id="PTHR35526:SF3">
    <property type="entry name" value="ANTI-SIGMA-F FACTOR RSBW"/>
    <property type="match status" value="1"/>
</dbReference>
<gene>
    <name evidence="3" type="ORF">AC529_04585</name>
</gene>
<reference evidence="4" key="1">
    <citation type="journal article" date="2017" name="Acta Aliment.">
        <title>Plant polysaccharide degrading enzyme system of Thermpbifida cellulosilytica TB100 revealed by de novo genome project data.</title>
        <authorList>
            <person name="Toth A."/>
            <person name="Baka E."/>
            <person name="Luzics S."/>
            <person name="Bata-Vidacs I."/>
            <person name="Nagy I."/>
            <person name="Balint B."/>
            <person name="Herceg R."/>
            <person name="Olasz F."/>
            <person name="Wilk T."/>
            <person name="Nagy T."/>
            <person name="Kriszt B."/>
            <person name="Nagy I."/>
            <person name="Kukolya J."/>
        </authorList>
    </citation>
    <scope>NUCLEOTIDE SEQUENCE [LARGE SCALE GENOMIC DNA]</scope>
    <source>
        <strain evidence="4">TB100</strain>
    </source>
</reference>
<keyword evidence="1" id="KW-0723">Serine/threonine-protein kinase</keyword>
<dbReference type="InterPro" id="IPR050267">
    <property type="entry name" value="Anti-sigma-factor_SerPK"/>
</dbReference>
<dbReference type="EMBL" id="LGEM01000020">
    <property type="protein sequence ID" value="KUP97747.1"/>
    <property type="molecule type" value="Genomic_DNA"/>
</dbReference>
<dbReference type="STRING" id="665004.AC529_04585"/>
<feature type="domain" description="Histidine kinase/HSP90-like ATPase" evidence="2">
    <location>
        <begin position="6"/>
        <end position="113"/>
    </location>
</feature>
<evidence type="ECO:0000313" key="4">
    <source>
        <dbReference type="Proteomes" id="UP000074382"/>
    </source>
</evidence>
<dbReference type="Gene3D" id="3.30.565.10">
    <property type="entry name" value="Histidine kinase-like ATPase, C-terminal domain"/>
    <property type="match status" value="1"/>
</dbReference>
<dbReference type="SUPFAM" id="SSF55874">
    <property type="entry name" value="ATPase domain of HSP90 chaperone/DNA topoisomerase II/histidine kinase"/>
    <property type="match status" value="1"/>
</dbReference>